<sequence length="70" mass="7828">MDQPKTWRDTGRFLTPAELAALNDDQAARYFAASTVRSLDELDHMPEPHQAAFKGLLQRLNDRGQQSAAS</sequence>
<protein>
    <submittedName>
        <fullName evidence="1">Uncharacterized protein</fullName>
    </submittedName>
</protein>
<accession>A0ABS5TL14</accession>
<dbReference type="EMBL" id="JAHBAY010000010">
    <property type="protein sequence ID" value="MBT0771787.1"/>
    <property type="molecule type" value="Genomic_DNA"/>
</dbReference>
<dbReference type="Proteomes" id="UP001197247">
    <property type="component" value="Unassembled WGS sequence"/>
</dbReference>
<comment type="caution">
    <text evidence="1">The sequence shown here is derived from an EMBL/GenBank/DDBJ whole genome shotgun (WGS) entry which is preliminary data.</text>
</comment>
<evidence type="ECO:0000313" key="2">
    <source>
        <dbReference type="Proteomes" id="UP001197247"/>
    </source>
</evidence>
<reference evidence="1 2" key="1">
    <citation type="submission" date="2021-05" db="EMBL/GenBank/DDBJ databases">
        <title>Kineosporia and Streptomyces sp. nov. two new marine actinobacteria isolated from Coral.</title>
        <authorList>
            <person name="Buangrab K."/>
            <person name="Sutthacheep M."/>
            <person name="Yeemin T."/>
            <person name="Harunari E."/>
            <person name="Igarashi Y."/>
            <person name="Kanchanasin P."/>
            <person name="Tanasupawat S."/>
            <person name="Phongsopitanun W."/>
        </authorList>
    </citation>
    <scope>NUCLEOTIDE SEQUENCE [LARGE SCALE GENOMIC DNA]</scope>
    <source>
        <strain evidence="1 2">J2-2</strain>
    </source>
</reference>
<dbReference type="RefSeq" id="WP_214158158.1">
    <property type="nucleotide sequence ID" value="NZ_JAHBAY010000010.1"/>
</dbReference>
<evidence type="ECO:0000313" key="1">
    <source>
        <dbReference type="EMBL" id="MBT0771787.1"/>
    </source>
</evidence>
<name>A0ABS5TL14_9ACTN</name>
<keyword evidence="2" id="KW-1185">Reference proteome</keyword>
<proteinExistence type="predicted"/>
<gene>
    <name evidence="1" type="ORF">KIH74_22795</name>
</gene>
<organism evidence="1 2">
    <name type="scientific">Kineosporia corallincola</name>
    <dbReference type="NCBI Taxonomy" id="2835133"/>
    <lineage>
        <taxon>Bacteria</taxon>
        <taxon>Bacillati</taxon>
        <taxon>Actinomycetota</taxon>
        <taxon>Actinomycetes</taxon>
        <taxon>Kineosporiales</taxon>
        <taxon>Kineosporiaceae</taxon>
        <taxon>Kineosporia</taxon>
    </lineage>
</organism>